<evidence type="ECO:0000313" key="3">
    <source>
        <dbReference type="Proteomes" id="UP000184518"/>
    </source>
</evidence>
<evidence type="ECO:0000313" key="2">
    <source>
        <dbReference type="EMBL" id="SHE41199.1"/>
    </source>
</evidence>
<dbReference type="AlphaFoldDB" id="A0A1M4T9L2"/>
<keyword evidence="3" id="KW-1185">Reference proteome</keyword>
<gene>
    <name evidence="2" type="ORF">SAMN05443633_101190</name>
</gene>
<proteinExistence type="predicted"/>
<evidence type="ECO:0000256" key="1">
    <source>
        <dbReference type="SAM" id="SignalP"/>
    </source>
</evidence>
<feature type="chain" id="PRO_5012702591" description="Outer membrane protein beta-barrel domain-containing protein" evidence="1">
    <location>
        <begin position="21"/>
        <end position="297"/>
    </location>
</feature>
<dbReference type="RefSeq" id="WP_072952750.1">
    <property type="nucleotide sequence ID" value="NZ_JBHSOO010000001.1"/>
</dbReference>
<organism evidence="2 3">
    <name type="scientific">Chryseobacterium arachidis</name>
    <dbReference type="NCBI Taxonomy" id="1416778"/>
    <lineage>
        <taxon>Bacteria</taxon>
        <taxon>Pseudomonadati</taxon>
        <taxon>Bacteroidota</taxon>
        <taxon>Flavobacteriia</taxon>
        <taxon>Flavobacteriales</taxon>
        <taxon>Weeksellaceae</taxon>
        <taxon>Chryseobacterium group</taxon>
        <taxon>Chryseobacterium</taxon>
    </lineage>
</organism>
<sequence>MFLKKILFLFLIITVNFSFAQRHKKKKVDTVYVYEKVVIYDTVYLMKPLKFKQKGLIFPEAKIQEAGKIHDLYKKETEKQKVSKIAQLSKSITFQYGIEGGIGLKKTNWTAERNPQIGENLGLWISKSFFNSQFFLLLSANGYYWHSSFDLDANKEDTYLNGFYFTEDDKPLLFQRFNNKHFEYVFQLKFIYEWKNIRPFAGITVNRNTYKMQFLVPESNVLNKLDDFSSNQTNIGFSLGLQYRILKRFLLSAEYQQYHMKNISLKNSDFDFDIFKTNNTFAERKINVGISYIISKF</sequence>
<feature type="signal peptide" evidence="1">
    <location>
        <begin position="1"/>
        <end position="20"/>
    </location>
</feature>
<evidence type="ECO:0008006" key="4">
    <source>
        <dbReference type="Google" id="ProtNLM"/>
    </source>
</evidence>
<dbReference type="EMBL" id="FQUT01000001">
    <property type="protein sequence ID" value="SHE41199.1"/>
    <property type="molecule type" value="Genomic_DNA"/>
</dbReference>
<dbReference type="STRING" id="1416778.SAMN05443633_101190"/>
<dbReference type="Gene3D" id="2.40.160.20">
    <property type="match status" value="1"/>
</dbReference>
<dbReference type="InterPro" id="IPR011250">
    <property type="entry name" value="OMP/PagP_B-barrel"/>
</dbReference>
<accession>A0A1M4T9L2</accession>
<keyword evidence="1" id="KW-0732">Signal</keyword>
<name>A0A1M4T9L2_9FLAO</name>
<reference evidence="3" key="1">
    <citation type="submission" date="2016-11" db="EMBL/GenBank/DDBJ databases">
        <authorList>
            <person name="Varghese N."/>
            <person name="Submissions S."/>
        </authorList>
    </citation>
    <scope>NUCLEOTIDE SEQUENCE [LARGE SCALE GENOMIC DNA]</scope>
    <source>
        <strain evidence="3">DSM 27619</strain>
    </source>
</reference>
<protein>
    <recommendedName>
        <fullName evidence="4">Outer membrane protein beta-barrel domain-containing protein</fullName>
    </recommendedName>
</protein>
<dbReference type="Proteomes" id="UP000184518">
    <property type="component" value="Unassembled WGS sequence"/>
</dbReference>
<dbReference type="SUPFAM" id="SSF56925">
    <property type="entry name" value="OMPA-like"/>
    <property type="match status" value="1"/>
</dbReference>